<dbReference type="InterPro" id="IPR038255">
    <property type="entry name" value="PBS_linker_sf"/>
</dbReference>
<feature type="domain" description="DUF4214" evidence="1">
    <location>
        <begin position="348"/>
        <end position="417"/>
    </location>
</feature>
<dbReference type="Gene3D" id="1.10.3130.20">
    <property type="entry name" value="Phycobilisome linker domain"/>
    <property type="match status" value="2"/>
</dbReference>
<organism evidence="2 3">
    <name type="scientific">Methylobacterium tarhaniae</name>
    <dbReference type="NCBI Taxonomy" id="1187852"/>
    <lineage>
        <taxon>Bacteria</taxon>
        <taxon>Pseudomonadati</taxon>
        <taxon>Pseudomonadota</taxon>
        <taxon>Alphaproteobacteria</taxon>
        <taxon>Hyphomicrobiales</taxon>
        <taxon>Methylobacteriaceae</taxon>
        <taxon>Methylobacterium</taxon>
    </lineage>
</organism>
<proteinExistence type="predicted"/>
<reference evidence="2 3" key="1">
    <citation type="submission" date="2015-03" db="EMBL/GenBank/DDBJ databases">
        <title>Genome sequencing of Methylobacterium tarhaniae DSM 25844.</title>
        <authorList>
            <person name="Chaudhry V."/>
            <person name="Patil P.B."/>
        </authorList>
    </citation>
    <scope>NUCLEOTIDE SEQUENCE [LARGE SCALE GENOMIC DNA]</scope>
    <source>
        <strain evidence="2 3">DSM 25844</strain>
    </source>
</reference>
<dbReference type="InterPro" id="IPR025282">
    <property type="entry name" value="DUF4214"/>
</dbReference>
<evidence type="ECO:0000259" key="1">
    <source>
        <dbReference type="Pfam" id="PF13946"/>
    </source>
</evidence>
<feature type="domain" description="DUF4214" evidence="1">
    <location>
        <begin position="549"/>
        <end position="616"/>
    </location>
</feature>
<dbReference type="EMBL" id="LABZ01000145">
    <property type="protein sequence ID" value="KMO36674.1"/>
    <property type="molecule type" value="Genomic_DNA"/>
</dbReference>
<accession>A0A0J6SSJ9</accession>
<protein>
    <recommendedName>
        <fullName evidence="1">DUF4214 domain-containing protein</fullName>
    </recommendedName>
</protein>
<dbReference type="Pfam" id="PF13946">
    <property type="entry name" value="DUF4214"/>
    <property type="match status" value="2"/>
</dbReference>
<evidence type="ECO:0000313" key="3">
    <source>
        <dbReference type="Proteomes" id="UP000036449"/>
    </source>
</evidence>
<dbReference type="Proteomes" id="UP000036449">
    <property type="component" value="Unassembled WGS sequence"/>
</dbReference>
<dbReference type="PATRIC" id="fig|1187852.3.peg.1467"/>
<gene>
    <name evidence="2" type="ORF">VQ03_20140</name>
</gene>
<sequence length="631" mass="64160">MISKFQTGANPGDAPATQREVLAGNEISTAPVASFVSSAPTNIANSSQSSIVTYSGGSTVFGTSNSDQERFIAVTDDTSMNVELGGSGPTTVATGGGNATITAASTGGTTVVGGSGTLAVNAKAGDANVVLGSGAGTILAETPGTVKVEASTGDLKFASTGSGNTEVSLGSGSAQVLTTGSGTTVVNGGTGAMAVNAVGGGAAIINASQSSNATVSTGRGDDTLIVGQGTVNADLGSGNNVVLTSAPTPSTGRSGFVASNSHDGYAVSVDGNNRIVLDDGQGHVSTLANVNVVQFSNGSTFVKASTADEAIIARMYEAVLDRTADSNGIYSWWDAYNSGQLSLQQVGSSFLNSTEAQTKGFGPGVDNTTFVTNLYHNLLERDPDGPGLQDWTSALNNGSLSRADVLISFTASIEGAATNAGSVLLSTVSGAGQDYTPHTFNVIPDGSQTVSGGAGFDVVNFAGSKSNFTTQIDLDKVTVFNAASNSTTTINHAEYIKFGDGSVMINAASTDQAVIARMYDAVLNRDADADGLHNWWAAHDNGMSLQDIAHSFLTSPEFQAQSGNLSDSAFVSLMYNNMLGRAPDQGGLENWTKELSHGMSREDLVINIAKSLEGANHSAETIKIIDHTHSF</sequence>
<keyword evidence="3" id="KW-1185">Reference proteome</keyword>
<evidence type="ECO:0000313" key="2">
    <source>
        <dbReference type="EMBL" id="KMO36674.1"/>
    </source>
</evidence>
<name>A0A0J6SSJ9_9HYPH</name>
<comment type="caution">
    <text evidence="2">The sequence shown here is derived from an EMBL/GenBank/DDBJ whole genome shotgun (WGS) entry which is preliminary data.</text>
</comment>
<dbReference type="AlphaFoldDB" id="A0A0J6SSJ9"/>